<dbReference type="PRINTS" id="PR00364">
    <property type="entry name" value="DISEASERSIST"/>
</dbReference>
<dbReference type="Gene3D" id="1.10.10.10">
    <property type="entry name" value="Winged helix-like DNA-binding domain superfamily/Winged helix DNA-binding domain"/>
    <property type="match status" value="1"/>
</dbReference>
<dbReference type="Proteomes" id="UP001515500">
    <property type="component" value="Chromosome 7"/>
</dbReference>
<proteinExistence type="predicted"/>
<dbReference type="SUPFAM" id="SSF52540">
    <property type="entry name" value="P-loop containing nucleoside triphosphate hydrolases"/>
    <property type="match status" value="1"/>
</dbReference>
<dbReference type="PANTHER" id="PTHR36766:SF70">
    <property type="entry name" value="DISEASE RESISTANCE PROTEIN RGA4"/>
    <property type="match status" value="1"/>
</dbReference>
<dbReference type="InterPro" id="IPR055414">
    <property type="entry name" value="LRR_R13L4/SHOC2-like"/>
</dbReference>
<sequence length="563" mass="64145">MLIRDHFEEKVTVVSIVGMGGLGKTTLAQLVYGDKNVESHFQLRIWVCVSDDFNVAKLARNIMLTASGKSYNDNEPMEVLQRDLRQLLGQKRYLLVLDDVWNEDHLKWDALRRLLLDGEEGSRILVTTRNENCSTIMGAKKSYLLQGLSEERSWALFEGTFTTSVSRQPDFPEIGKKIVNKCKGLPLAIKVMGSVMCSKRDESQWQAVLDNEIWDILRAKDDFGPALWLSYVDLPSQLKKCFAFCAIFPKDSVIEVDMLVQFWMAQGFIPFQTRKETEVEGRDIFSELIWRSLLQNVTTNNYVGGTHYYSSKGGGWKVPRFCKMHDLIHDLAQFVTGDECSTLPGSNEFKKISKRTRHFILSPGVGYDMGDRALSVRTALSVGTNFNGLSKLKLLRVLDMCSESNVDELSTSIQYLLHLRYLDLSDTNIRELPESICMLVNLQTLNLNGCDLLTKLPMSIVYMNSLRHLHLSRCPELKIMPFGLSRLRCLKTLTKYIVSDKAGNNLGELKHWNLDGELGLYDLHKVKNADEAKEAKMSSRQSINSLSCLGEHQWKMQNKCWKP</sequence>
<dbReference type="Gene3D" id="1.10.8.430">
    <property type="entry name" value="Helical domain of apoptotic protease-activating factors"/>
    <property type="match status" value="1"/>
</dbReference>
<dbReference type="Gene3D" id="3.80.10.10">
    <property type="entry name" value="Ribonuclease Inhibitor"/>
    <property type="match status" value="1"/>
</dbReference>
<evidence type="ECO:0000259" key="4">
    <source>
        <dbReference type="Pfam" id="PF23559"/>
    </source>
</evidence>
<dbReference type="FunFam" id="3.40.50.300:FF:001091">
    <property type="entry name" value="Probable disease resistance protein At1g61300"/>
    <property type="match status" value="1"/>
</dbReference>
<dbReference type="Pfam" id="PF00931">
    <property type="entry name" value="NB-ARC"/>
    <property type="match status" value="1"/>
</dbReference>
<evidence type="ECO:0000259" key="3">
    <source>
        <dbReference type="Pfam" id="PF00931"/>
    </source>
</evidence>
<dbReference type="PANTHER" id="PTHR36766">
    <property type="entry name" value="PLANT BROAD-SPECTRUM MILDEW RESISTANCE PROTEIN RPW8"/>
    <property type="match status" value="1"/>
</dbReference>
<dbReference type="InterPro" id="IPR036388">
    <property type="entry name" value="WH-like_DNA-bd_sf"/>
</dbReference>
<evidence type="ECO:0000259" key="5">
    <source>
        <dbReference type="Pfam" id="PF23598"/>
    </source>
</evidence>
<gene>
    <name evidence="7" type="primary">LOC120265200</name>
</gene>
<evidence type="ECO:0000256" key="1">
    <source>
        <dbReference type="ARBA" id="ARBA00022737"/>
    </source>
</evidence>
<dbReference type="GO" id="GO:0002758">
    <property type="term" value="P:innate immune response-activating signaling pathway"/>
    <property type="evidence" value="ECO:0007669"/>
    <property type="project" value="UniProtKB-ARBA"/>
</dbReference>
<keyword evidence="6" id="KW-1185">Reference proteome</keyword>
<keyword evidence="1" id="KW-0677">Repeat</keyword>
<dbReference type="GeneID" id="120265200"/>
<dbReference type="Pfam" id="PF23559">
    <property type="entry name" value="WHD_DRP"/>
    <property type="match status" value="1"/>
</dbReference>
<dbReference type="AlphaFoldDB" id="A0AB40BNZ3"/>
<name>A0AB40BNZ3_DIOCR</name>
<feature type="domain" description="NB-ARC" evidence="3">
    <location>
        <begin position="8"/>
        <end position="159"/>
    </location>
</feature>
<dbReference type="InterPro" id="IPR027417">
    <property type="entry name" value="P-loop_NTPase"/>
</dbReference>
<dbReference type="InterPro" id="IPR002182">
    <property type="entry name" value="NB-ARC"/>
</dbReference>
<dbReference type="FunFam" id="1.10.8.430:FF:000003">
    <property type="entry name" value="Probable disease resistance protein At5g66910"/>
    <property type="match status" value="1"/>
</dbReference>
<evidence type="ECO:0000313" key="6">
    <source>
        <dbReference type="Proteomes" id="UP001515500"/>
    </source>
</evidence>
<dbReference type="PROSITE" id="PS51450">
    <property type="entry name" value="LRR"/>
    <property type="match status" value="1"/>
</dbReference>
<dbReference type="InterPro" id="IPR058922">
    <property type="entry name" value="WHD_DRP"/>
</dbReference>
<protein>
    <submittedName>
        <fullName evidence="7">Disease resistance protein RGA3</fullName>
    </submittedName>
</protein>
<dbReference type="GO" id="GO:0009626">
    <property type="term" value="P:plant-type hypersensitive response"/>
    <property type="evidence" value="ECO:0007669"/>
    <property type="project" value="UniProtKB-ARBA"/>
</dbReference>
<dbReference type="Gene3D" id="3.40.50.300">
    <property type="entry name" value="P-loop containing nucleotide triphosphate hydrolases"/>
    <property type="match status" value="1"/>
</dbReference>
<dbReference type="InterPro" id="IPR042197">
    <property type="entry name" value="Apaf_helical"/>
</dbReference>
<evidence type="ECO:0000313" key="7">
    <source>
        <dbReference type="RefSeq" id="XP_039129021.1"/>
    </source>
</evidence>
<dbReference type="RefSeq" id="XP_039129021.1">
    <property type="nucleotide sequence ID" value="XM_039273087.1"/>
</dbReference>
<dbReference type="FunFam" id="1.10.10.10:FF:000322">
    <property type="entry name" value="Probable disease resistance protein At1g63360"/>
    <property type="match status" value="1"/>
</dbReference>
<reference evidence="7" key="1">
    <citation type="submission" date="2025-08" db="UniProtKB">
        <authorList>
            <consortium name="RefSeq"/>
        </authorList>
    </citation>
    <scope>IDENTIFICATION</scope>
</reference>
<evidence type="ECO:0000256" key="2">
    <source>
        <dbReference type="ARBA" id="ARBA00022821"/>
    </source>
</evidence>
<dbReference type="Pfam" id="PF23598">
    <property type="entry name" value="LRR_14"/>
    <property type="match status" value="1"/>
</dbReference>
<dbReference type="GO" id="GO:0043531">
    <property type="term" value="F:ADP binding"/>
    <property type="evidence" value="ECO:0007669"/>
    <property type="project" value="InterPro"/>
</dbReference>
<dbReference type="InterPro" id="IPR001611">
    <property type="entry name" value="Leu-rich_rpt"/>
</dbReference>
<keyword evidence="2" id="KW-0611">Plant defense</keyword>
<feature type="domain" description="Disease resistance R13L4/SHOC-2-like LRR" evidence="5">
    <location>
        <begin position="385"/>
        <end position="512"/>
    </location>
</feature>
<dbReference type="SUPFAM" id="SSF52058">
    <property type="entry name" value="L domain-like"/>
    <property type="match status" value="1"/>
</dbReference>
<organism evidence="6 7">
    <name type="scientific">Dioscorea cayennensis subsp. rotundata</name>
    <name type="common">White Guinea yam</name>
    <name type="synonym">Dioscorea rotundata</name>
    <dbReference type="NCBI Taxonomy" id="55577"/>
    <lineage>
        <taxon>Eukaryota</taxon>
        <taxon>Viridiplantae</taxon>
        <taxon>Streptophyta</taxon>
        <taxon>Embryophyta</taxon>
        <taxon>Tracheophyta</taxon>
        <taxon>Spermatophyta</taxon>
        <taxon>Magnoliopsida</taxon>
        <taxon>Liliopsida</taxon>
        <taxon>Dioscoreales</taxon>
        <taxon>Dioscoreaceae</taxon>
        <taxon>Dioscorea</taxon>
    </lineage>
</organism>
<feature type="domain" description="Disease resistance protein winged helix" evidence="4">
    <location>
        <begin position="247"/>
        <end position="332"/>
    </location>
</feature>
<accession>A0AB40BNZ3</accession>
<dbReference type="GO" id="GO:0042742">
    <property type="term" value="P:defense response to bacterium"/>
    <property type="evidence" value="ECO:0007669"/>
    <property type="project" value="UniProtKB-ARBA"/>
</dbReference>
<dbReference type="InterPro" id="IPR032675">
    <property type="entry name" value="LRR_dom_sf"/>
</dbReference>